<reference evidence="5" key="1">
    <citation type="submission" date="2017-10" db="EMBL/GenBank/DDBJ databases">
        <title>Kefir isolates.</title>
        <authorList>
            <person name="Kim Y."/>
            <person name="Blasche S."/>
        </authorList>
    </citation>
    <scope>NUCLEOTIDE SEQUENCE [LARGE SCALE GENOMIC DNA]</scope>
    <source>
        <strain evidence="5">OG2-2</strain>
    </source>
</reference>
<evidence type="ECO:0000256" key="1">
    <source>
        <dbReference type="ARBA" id="ARBA00022679"/>
    </source>
</evidence>
<evidence type="ECO:0000256" key="2">
    <source>
        <dbReference type="ARBA" id="ARBA00023315"/>
    </source>
</evidence>
<evidence type="ECO:0000256" key="3">
    <source>
        <dbReference type="SAM" id="MobiDB-lite"/>
    </source>
</evidence>
<keyword evidence="6" id="KW-1185">Reference proteome</keyword>
<dbReference type="RefSeq" id="WP_098043040.1">
    <property type="nucleotide sequence ID" value="NZ_PDEV01000004.1"/>
</dbReference>
<accession>A0A2A8D4H1</accession>
<name>A0A2A8D4H1_9MICC</name>
<gene>
    <name evidence="5" type="ORF">CRM92_09390</name>
</gene>
<protein>
    <submittedName>
        <fullName evidence="5">Histone acetyltransferase</fullName>
    </submittedName>
</protein>
<dbReference type="GO" id="GO:0016747">
    <property type="term" value="F:acyltransferase activity, transferring groups other than amino-acyl groups"/>
    <property type="evidence" value="ECO:0007669"/>
    <property type="project" value="InterPro"/>
</dbReference>
<dbReference type="SUPFAM" id="SSF55729">
    <property type="entry name" value="Acyl-CoA N-acyltransferases (Nat)"/>
    <property type="match status" value="1"/>
</dbReference>
<keyword evidence="2" id="KW-0012">Acyltransferase</keyword>
<dbReference type="PROSITE" id="PS51186">
    <property type="entry name" value="GNAT"/>
    <property type="match status" value="1"/>
</dbReference>
<dbReference type="Proteomes" id="UP000219947">
    <property type="component" value="Unassembled WGS sequence"/>
</dbReference>
<proteinExistence type="predicted"/>
<feature type="domain" description="N-acetyltransferase" evidence="4">
    <location>
        <begin position="5"/>
        <end position="198"/>
    </location>
</feature>
<feature type="compositionally biased region" description="Polar residues" evidence="3">
    <location>
        <begin position="57"/>
        <end position="73"/>
    </location>
</feature>
<sequence length="198" mass="21888">MPDALTIRPATPYDAQAIARIRVQGWRFAYQGLISQDYLDSLSVAEDTERMRGYLSQFPQNSPPSRSESVQGSSDDEKRSFMLAARGDAVLGFCCFSATPDKIDRAEKAIPGETINGRLHSLYIDPDALGQGVGHALMSHALSTFAAWGCERATLWVLEGNSRAISFYERQGWHRTGATKVDRSFGLCLVEHEMAVQL</sequence>
<evidence type="ECO:0000313" key="5">
    <source>
        <dbReference type="EMBL" id="PEN15801.1"/>
    </source>
</evidence>
<feature type="region of interest" description="Disordered" evidence="3">
    <location>
        <begin position="55"/>
        <end position="77"/>
    </location>
</feature>
<dbReference type="InterPro" id="IPR050832">
    <property type="entry name" value="Bact_Acetyltransf"/>
</dbReference>
<dbReference type="InterPro" id="IPR016181">
    <property type="entry name" value="Acyl_CoA_acyltransferase"/>
</dbReference>
<dbReference type="InterPro" id="IPR000182">
    <property type="entry name" value="GNAT_dom"/>
</dbReference>
<dbReference type="AlphaFoldDB" id="A0A2A8D4H1"/>
<dbReference type="Gene3D" id="3.40.630.30">
    <property type="match status" value="1"/>
</dbReference>
<dbReference type="PANTHER" id="PTHR43877">
    <property type="entry name" value="AMINOALKYLPHOSPHONATE N-ACETYLTRANSFERASE-RELATED-RELATED"/>
    <property type="match status" value="1"/>
</dbReference>
<dbReference type="Pfam" id="PF00583">
    <property type="entry name" value="Acetyltransf_1"/>
    <property type="match status" value="1"/>
</dbReference>
<dbReference type="EMBL" id="PDEV01000004">
    <property type="protein sequence ID" value="PEN15801.1"/>
    <property type="molecule type" value="Genomic_DNA"/>
</dbReference>
<evidence type="ECO:0000259" key="4">
    <source>
        <dbReference type="PROSITE" id="PS51186"/>
    </source>
</evidence>
<organism evidence="5 6">
    <name type="scientific">Rothia dentocariosa</name>
    <dbReference type="NCBI Taxonomy" id="2047"/>
    <lineage>
        <taxon>Bacteria</taxon>
        <taxon>Bacillati</taxon>
        <taxon>Actinomycetota</taxon>
        <taxon>Actinomycetes</taxon>
        <taxon>Micrococcales</taxon>
        <taxon>Micrococcaceae</taxon>
        <taxon>Rothia</taxon>
    </lineage>
</organism>
<dbReference type="CDD" id="cd04301">
    <property type="entry name" value="NAT_SF"/>
    <property type="match status" value="1"/>
</dbReference>
<comment type="caution">
    <text evidence="5">The sequence shown here is derived from an EMBL/GenBank/DDBJ whole genome shotgun (WGS) entry which is preliminary data.</text>
</comment>
<evidence type="ECO:0000313" key="6">
    <source>
        <dbReference type="Proteomes" id="UP000219947"/>
    </source>
</evidence>
<keyword evidence="1 5" id="KW-0808">Transferase</keyword>